<sequence>MFSTLWQQLEQLLCQYQPYWRFLPFHQNDAPWQQPELDAWLARLSDADLSQLEQDEPLRRQRLAGFFPDLAAISDWIAAQQHPAVVQSEMPFWLARDIKGRKQQQIEFWVDQLPDLPLPLLEWCAGKGHLGRWLSAGKQRQVLSLEWQAELCTQGQAEANRLKLAQGFVQADVLLPASQQYLQSQQHAVALHACGDLHLQLLQSASTAQTQQIDLIPCCYHLIRQPDYIGLSQQAQQGQLLPLSKEQLKLAVQSQSTAGERIARLRHLEVWWRLSYQALYQHCTGQQGYRPLESVPKHWFSGKFRAFADFAAQSHGWTLPDTLELQPFLDAGAKRQAQVRRLQLVRSAFAPALELCLVLDRVLYLQEQGYQVQLRRFCPASLTPRNWWISAARR</sequence>
<dbReference type="GO" id="GO:0008168">
    <property type="term" value="F:methyltransferase activity"/>
    <property type="evidence" value="ECO:0007669"/>
    <property type="project" value="UniProtKB-KW"/>
</dbReference>
<dbReference type="GO" id="GO:0032259">
    <property type="term" value="P:methylation"/>
    <property type="evidence" value="ECO:0007669"/>
    <property type="project" value="UniProtKB-KW"/>
</dbReference>
<reference evidence="3" key="1">
    <citation type="journal article" date="2019" name="Int. J. Syst. Evol. Microbiol.">
        <title>The Global Catalogue of Microorganisms (GCM) 10K type strain sequencing project: providing services to taxonomists for standard genome sequencing and annotation.</title>
        <authorList>
            <consortium name="The Broad Institute Genomics Platform"/>
            <consortium name="The Broad Institute Genome Sequencing Center for Infectious Disease"/>
            <person name="Wu L."/>
            <person name="Ma J."/>
        </authorList>
    </citation>
    <scope>NUCLEOTIDE SEQUENCE [LARGE SCALE GENOMIC DNA]</scope>
    <source>
        <strain evidence="3">DT28</strain>
    </source>
</reference>
<dbReference type="InterPro" id="IPR025714">
    <property type="entry name" value="Methyltranfer_dom"/>
</dbReference>
<protein>
    <submittedName>
        <fullName evidence="2">Methyltransferase</fullName>
    </submittedName>
</protein>
<name>A0ABV9JG23_9GAMM</name>
<dbReference type="EMBL" id="JBHSGB010000001">
    <property type="protein sequence ID" value="MFC4653486.1"/>
    <property type="molecule type" value="Genomic_DNA"/>
</dbReference>
<keyword evidence="3" id="KW-1185">Reference proteome</keyword>
<dbReference type="PANTHER" id="PTHR13369:SF0">
    <property type="entry name" value="GLUTATHIONE S-TRANSFERASE C-TERMINAL DOMAIN-CONTAINING PROTEIN"/>
    <property type="match status" value="1"/>
</dbReference>
<dbReference type="Proteomes" id="UP001595962">
    <property type="component" value="Unassembled WGS sequence"/>
</dbReference>
<accession>A0ABV9JG23</accession>
<dbReference type="PANTHER" id="PTHR13369">
    <property type="match status" value="1"/>
</dbReference>
<dbReference type="RefSeq" id="WP_377330825.1">
    <property type="nucleotide sequence ID" value="NZ_JBHSGB010000001.1"/>
</dbReference>
<proteinExistence type="predicted"/>
<evidence type="ECO:0000313" key="2">
    <source>
        <dbReference type="EMBL" id="MFC4653486.1"/>
    </source>
</evidence>
<feature type="domain" description="Methyltransferase" evidence="1">
    <location>
        <begin position="118"/>
        <end position="225"/>
    </location>
</feature>
<keyword evidence="2" id="KW-0489">Methyltransferase</keyword>
<keyword evidence="2" id="KW-0808">Transferase</keyword>
<evidence type="ECO:0000259" key="1">
    <source>
        <dbReference type="Pfam" id="PF13679"/>
    </source>
</evidence>
<comment type="caution">
    <text evidence="2">The sequence shown here is derived from an EMBL/GenBank/DDBJ whole genome shotgun (WGS) entry which is preliminary data.</text>
</comment>
<dbReference type="Pfam" id="PF13679">
    <property type="entry name" value="Methyltransf_32"/>
    <property type="match status" value="1"/>
</dbReference>
<evidence type="ECO:0000313" key="3">
    <source>
        <dbReference type="Proteomes" id="UP001595962"/>
    </source>
</evidence>
<gene>
    <name evidence="2" type="ORF">ACFO3I_00470</name>
</gene>
<organism evidence="2 3">
    <name type="scientific">Rheinheimera marina</name>
    <dbReference type="NCBI Taxonomy" id="1774958"/>
    <lineage>
        <taxon>Bacteria</taxon>
        <taxon>Pseudomonadati</taxon>
        <taxon>Pseudomonadota</taxon>
        <taxon>Gammaproteobacteria</taxon>
        <taxon>Chromatiales</taxon>
        <taxon>Chromatiaceae</taxon>
        <taxon>Rheinheimera</taxon>
    </lineage>
</organism>